<dbReference type="SUPFAM" id="SSF46548">
    <property type="entry name" value="alpha-helical ferredoxin"/>
    <property type="match status" value="1"/>
</dbReference>
<dbReference type="Gene3D" id="1.10.1060.10">
    <property type="entry name" value="Alpha-helical ferredoxin"/>
    <property type="match status" value="1"/>
</dbReference>
<accession>A0A840S2J2</accession>
<dbReference type="PANTHER" id="PTHR43100">
    <property type="entry name" value="GLUTAMATE SYNTHASE [NADPH] SMALL CHAIN"/>
    <property type="match status" value="1"/>
</dbReference>
<dbReference type="InterPro" id="IPR023753">
    <property type="entry name" value="FAD/NAD-binding_dom"/>
</dbReference>
<dbReference type="InterPro" id="IPR006005">
    <property type="entry name" value="Glut_synth_ssu1"/>
</dbReference>
<keyword evidence="1" id="KW-0028">Amino-acid biosynthesis</keyword>
<dbReference type="GO" id="GO:0051536">
    <property type="term" value="F:iron-sulfur cluster binding"/>
    <property type="evidence" value="ECO:0007669"/>
    <property type="project" value="InterPro"/>
</dbReference>
<feature type="domain" description="Dihydroprymidine dehydrogenase" evidence="6">
    <location>
        <begin position="25"/>
        <end position="131"/>
    </location>
</feature>
<dbReference type="GO" id="GO:0006537">
    <property type="term" value="P:glutamate biosynthetic process"/>
    <property type="evidence" value="ECO:0007669"/>
    <property type="project" value="UniProtKB-KW"/>
</dbReference>
<feature type="domain" description="FAD/NAD(P)-binding" evidence="5">
    <location>
        <begin position="145"/>
        <end position="333"/>
    </location>
</feature>
<dbReference type="NCBIfam" id="TIGR01317">
    <property type="entry name" value="GOGAT_sm_gam"/>
    <property type="match status" value="1"/>
</dbReference>
<evidence type="ECO:0000256" key="3">
    <source>
        <dbReference type="ARBA" id="ARBA00023164"/>
    </source>
</evidence>
<proteinExistence type="predicted"/>
<keyword evidence="2 7" id="KW-0560">Oxidoreductase</keyword>
<dbReference type="InterPro" id="IPR051394">
    <property type="entry name" value="Glutamate_Synthase"/>
</dbReference>
<dbReference type="Pfam" id="PF14691">
    <property type="entry name" value="Fer4_20"/>
    <property type="match status" value="1"/>
</dbReference>
<evidence type="ECO:0000256" key="2">
    <source>
        <dbReference type="ARBA" id="ARBA00023002"/>
    </source>
</evidence>
<comment type="caution">
    <text evidence="7">The sequence shown here is derived from an EMBL/GenBank/DDBJ whole genome shotgun (WGS) entry which is preliminary data.</text>
</comment>
<dbReference type="GO" id="GO:0016639">
    <property type="term" value="F:oxidoreductase activity, acting on the CH-NH2 group of donors, NAD or NADP as acceptor"/>
    <property type="evidence" value="ECO:0007669"/>
    <property type="project" value="InterPro"/>
</dbReference>
<dbReference type="GO" id="GO:0016040">
    <property type="term" value="F:glutamate synthase (NADH) activity"/>
    <property type="evidence" value="ECO:0007669"/>
    <property type="project" value="UniProtKB-EC"/>
</dbReference>
<dbReference type="RefSeq" id="WP_138857627.1">
    <property type="nucleotide sequence ID" value="NZ_CP040709.1"/>
</dbReference>
<dbReference type="EC" id="1.4.1.14" evidence="7"/>
<name>A0A840S2J2_9BURK</name>
<reference evidence="7 8" key="1">
    <citation type="submission" date="2020-08" db="EMBL/GenBank/DDBJ databases">
        <title>Genomic Encyclopedia of Type Strains, Phase IV (KMG-IV): sequencing the most valuable type-strain genomes for metagenomic binning, comparative biology and taxonomic classification.</title>
        <authorList>
            <person name="Goeker M."/>
        </authorList>
    </citation>
    <scope>NUCLEOTIDE SEQUENCE [LARGE SCALE GENOMIC DNA]</scope>
    <source>
        <strain evidence="7 8">DSM 23958</strain>
    </source>
</reference>
<dbReference type="Pfam" id="PF07992">
    <property type="entry name" value="Pyr_redox_2"/>
    <property type="match status" value="1"/>
</dbReference>
<evidence type="ECO:0000256" key="1">
    <source>
        <dbReference type="ARBA" id="ARBA00022605"/>
    </source>
</evidence>
<sequence length="495" mass="53348">MGKTTGFMEYARLEEGYAPVKARLTHYKEFVIGLDAAASKIQAARCMDCGTPFCNNGCPINNVIPDFNDLVYRQQWQAALAVLHSTNNFPEFTGRICPAPCEAACTVNVNGDAVGIKSIEHAIIDRGWAEGWIQPQPPQQRSGKTVAVVGSGPAGLAAAQQLARAGHAVTVFEKNGRVGGLLRYGIPDFKLEKMHIDRRVAQMEAEGVRFRTHTLVGDMPKEGPGARVMNEATEVVSAAQLQTEFDAVLLAGGAETPRDLPVPGRELDGVHFAMEFLPQQNKVNAGDKVKGQISAAGKHVIVIGGGDTGSDCVGTSNRHGALSVTQFELMPQPPEQENRALTWPYWPIKLRTSSSHQEGCERVFAIATKSFNPGSGRDKGRVKSLTTVQLEWQGSKFKEVPGSEKEWPADLVLLAMGFTAPLASVLESFGVARDARGNALAHTDAVGGYATPIPKVFAAGDMRRGQSLVVWAIREGRQAARAVDQFLKGCSLLHR</sequence>
<keyword evidence="8" id="KW-1185">Reference proteome</keyword>
<evidence type="ECO:0000313" key="8">
    <source>
        <dbReference type="Proteomes" id="UP000554837"/>
    </source>
</evidence>
<dbReference type="PRINTS" id="PR00419">
    <property type="entry name" value="ADXRDTASE"/>
</dbReference>
<evidence type="ECO:0000313" key="7">
    <source>
        <dbReference type="EMBL" id="MBB5203306.1"/>
    </source>
</evidence>
<comment type="pathway">
    <text evidence="4">Amino-acid biosynthesis.</text>
</comment>
<gene>
    <name evidence="7" type="ORF">HNQ51_000599</name>
</gene>
<dbReference type="InterPro" id="IPR036188">
    <property type="entry name" value="FAD/NAD-bd_sf"/>
</dbReference>
<organism evidence="7 8">
    <name type="scientific">Inhella inkyongensis</name>
    <dbReference type="NCBI Taxonomy" id="392593"/>
    <lineage>
        <taxon>Bacteria</taxon>
        <taxon>Pseudomonadati</taxon>
        <taxon>Pseudomonadota</taxon>
        <taxon>Betaproteobacteria</taxon>
        <taxon>Burkholderiales</taxon>
        <taxon>Sphaerotilaceae</taxon>
        <taxon>Inhella</taxon>
    </lineage>
</organism>
<dbReference type="EC" id="1.4.1.13" evidence="7"/>
<protein>
    <submittedName>
        <fullName evidence="7">Glutamate synthase (NADPH/NADH) small chain</fullName>
        <ecNumber evidence="7">1.4.1.13</ecNumber>
        <ecNumber evidence="7">1.4.1.14</ecNumber>
    </submittedName>
</protein>
<dbReference type="InterPro" id="IPR028261">
    <property type="entry name" value="DPD_II"/>
</dbReference>
<evidence type="ECO:0000259" key="5">
    <source>
        <dbReference type="Pfam" id="PF07992"/>
    </source>
</evidence>
<dbReference type="Gene3D" id="3.40.50.720">
    <property type="entry name" value="NAD(P)-binding Rossmann-like Domain"/>
    <property type="match status" value="1"/>
</dbReference>
<evidence type="ECO:0000256" key="4">
    <source>
        <dbReference type="ARBA" id="ARBA00029440"/>
    </source>
</evidence>
<dbReference type="InterPro" id="IPR009051">
    <property type="entry name" value="Helical_ferredxn"/>
</dbReference>
<dbReference type="EMBL" id="JACHHO010000001">
    <property type="protein sequence ID" value="MBB5203306.1"/>
    <property type="molecule type" value="Genomic_DNA"/>
</dbReference>
<dbReference type="SUPFAM" id="SSF51971">
    <property type="entry name" value="Nucleotide-binding domain"/>
    <property type="match status" value="2"/>
</dbReference>
<dbReference type="PANTHER" id="PTHR43100:SF1">
    <property type="entry name" value="GLUTAMATE SYNTHASE [NADPH] SMALL CHAIN"/>
    <property type="match status" value="1"/>
</dbReference>
<evidence type="ECO:0000259" key="6">
    <source>
        <dbReference type="Pfam" id="PF14691"/>
    </source>
</evidence>
<dbReference type="OrthoDB" id="9803192at2"/>
<dbReference type="Gene3D" id="3.50.50.60">
    <property type="entry name" value="FAD/NAD(P)-binding domain"/>
    <property type="match status" value="1"/>
</dbReference>
<dbReference type="GO" id="GO:0004355">
    <property type="term" value="F:glutamate synthase (NADPH) activity"/>
    <property type="evidence" value="ECO:0007669"/>
    <property type="project" value="UniProtKB-EC"/>
</dbReference>
<keyword evidence="3" id="KW-0314">Glutamate biosynthesis</keyword>
<dbReference type="Proteomes" id="UP000554837">
    <property type="component" value="Unassembled WGS sequence"/>
</dbReference>
<dbReference type="AlphaFoldDB" id="A0A840S2J2"/>